<dbReference type="InterPro" id="IPR001320">
    <property type="entry name" value="Iontro_rcpt_C"/>
</dbReference>
<reference evidence="13 14" key="1">
    <citation type="submission" date="2013-11" db="EMBL/GenBank/DDBJ databases">
        <title>Genome sequencing of Stegodyphus mimosarum.</title>
        <authorList>
            <person name="Bechsgaard J."/>
        </authorList>
    </citation>
    <scope>NUCLEOTIDE SEQUENCE [LARGE SCALE GENOMIC DNA]</scope>
</reference>
<keyword evidence="3" id="KW-0813">Transport</keyword>
<dbReference type="Gene3D" id="3.40.190.10">
    <property type="entry name" value="Periplasmic binding protein-like II"/>
    <property type="match status" value="2"/>
</dbReference>
<keyword evidence="10" id="KW-1071">Ligand-gated ion channel</keyword>
<organism evidence="13 14">
    <name type="scientific">Stegodyphus mimosarum</name>
    <name type="common">African social velvet spider</name>
    <dbReference type="NCBI Taxonomy" id="407821"/>
    <lineage>
        <taxon>Eukaryota</taxon>
        <taxon>Metazoa</taxon>
        <taxon>Ecdysozoa</taxon>
        <taxon>Arthropoda</taxon>
        <taxon>Chelicerata</taxon>
        <taxon>Arachnida</taxon>
        <taxon>Araneae</taxon>
        <taxon>Araneomorphae</taxon>
        <taxon>Entelegynae</taxon>
        <taxon>Eresoidea</taxon>
        <taxon>Eresidae</taxon>
        <taxon>Stegodyphus</taxon>
    </lineage>
</organism>
<evidence type="ECO:0000256" key="8">
    <source>
        <dbReference type="ARBA" id="ARBA00023170"/>
    </source>
</evidence>
<dbReference type="GO" id="GO:0016020">
    <property type="term" value="C:membrane"/>
    <property type="evidence" value="ECO:0007669"/>
    <property type="project" value="UniProtKB-SubCell"/>
</dbReference>
<proteinExistence type="inferred from homology"/>
<evidence type="ECO:0000256" key="5">
    <source>
        <dbReference type="ARBA" id="ARBA00022989"/>
    </source>
</evidence>
<accession>A0A087UDF6</accession>
<dbReference type="InterPro" id="IPR015683">
    <property type="entry name" value="Ionotropic_Glu_rcpt"/>
</dbReference>
<keyword evidence="11" id="KW-0407">Ion channel</keyword>
<keyword evidence="8 13" id="KW-0675">Receptor</keyword>
<evidence type="ECO:0000256" key="9">
    <source>
        <dbReference type="ARBA" id="ARBA00023180"/>
    </source>
</evidence>
<evidence type="ECO:0000256" key="2">
    <source>
        <dbReference type="ARBA" id="ARBA00008685"/>
    </source>
</evidence>
<comment type="subcellular location">
    <subcellularLocation>
        <location evidence="1">Membrane</location>
        <topology evidence="1">Multi-pass membrane protein</topology>
    </subcellularLocation>
</comment>
<evidence type="ECO:0000259" key="12">
    <source>
        <dbReference type="SMART" id="SM00079"/>
    </source>
</evidence>
<dbReference type="Proteomes" id="UP000054359">
    <property type="component" value="Unassembled WGS sequence"/>
</dbReference>
<dbReference type="FunFam" id="3.40.190.10:FF:000087">
    <property type="entry name" value="glutamate receptor 4 isoform X2"/>
    <property type="match status" value="1"/>
</dbReference>
<sequence length="102" mass="11862">MNSRKHVFVRTYEEGIQRVRESKGKYAFLMESTKNEYINERKPCDTMKVGRNLDAKGYGVATPVGSNLRDRLNLAVLTMLENGDLARLENKWWYDRSECKNG</sequence>
<keyword evidence="7" id="KW-0472">Membrane</keyword>
<evidence type="ECO:0000313" key="13">
    <source>
        <dbReference type="EMBL" id="KFM75395.1"/>
    </source>
</evidence>
<evidence type="ECO:0000256" key="7">
    <source>
        <dbReference type="ARBA" id="ARBA00023136"/>
    </source>
</evidence>
<evidence type="ECO:0000256" key="11">
    <source>
        <dbReference type="ARBA" id="ARBA00023303"/>
    </source>
</evidence>
<keyword evidence="5" id="KW-1133">Transmembrane helix</keyword>
<dbReference type="GO" id="GO:0015276">
    <property type="term" value="F:ligand-gated monoatomic ion channel activity"/>
    <property type="evidence" value="ECO:0007669"/>
    <property type="project" value="InterPro"/>
</dbReference>
<gene>
    <name evidence="13" type="ORF">X975_22036</name>
</gene>
<dbReference type="PANTHER" id="PTHR18966">
    <property type="entry name" value="IONOTROPIC GLUTAMATE RECEPTOR"/>
    <property type="match status" value="1"/>
</dbReference>
<dbReference type="AlphaFoldDB" id="A0A087UDF6"/>
<dbReference type="SMART" id="SM00079">
    <property type="entry name" value="PBPe"/>
    <property type="match status" value="1"/>
</dbReference>
<evidence type="ECO:0000256" key="4">
    <source>
        <dbReference type="ARBA" id="ARBA00022692"/>
    </source>
</evidence>
<keyword evidence="9" id="KW-0325">Glycoprotein</keyword>
<feature type="domain" description="Ionotropic glutamate receptor C-terminal" evidence="12">
    <location>
        <begin position="1"/>
        <end position="95"/>
    </location>
</feature>
<evidence type="ECO:0000313" key="14">
    <source>
        <dbReference type="Proteomes" id="UP000054359"/>
    </source>
</evidence>
<feature type="non-terminal residue" evidence="13">
    <location>
        <position position="102"/>
    </location>
</feature>
<evidence type="ECO:0000256" key="1">
    <source>
        <dbReference type="ARBA" id="ARBA00004141"/>
    </source>
</evidence>
<dbReference type="STRING" id="407821.A0A087UDF6"/>
<dbReference type="OrthoDB" id="5984008at2759"/>
<name>A0A087UDF6_STEMI</name>
<evidence type="ECO:0000256" key="3">
    <source>
        <dbReference type="ARBA" id="ARBA00022448"/>
    </source>
</evidence>
<dbReference type="EMBL" id="KK119327">
    <property type="protein sequence ID" value="KFM75395.1"/>
    <property type="molecule type" value="Genomic_DNA"/>
</dbReference>
<keyword evidence="4" id="KW-0812">Transmembrane</keyword>
<evidence type="ECO:0000256" key="10">
    <source>
        <dbReference type="ARBA" id="ARBA00023286"/>
    </source>
</evidence>
<keyword evidence="14" id="KW-1185">Reference proteome</keyword>
<evidence type="ECO:0000256" key="6">
    <source>
        <dbReference type="ARBA" id="ARBA00023065"/>
    </source>
</evidence>
<dbReference type="SUPFAM" id="SSF53850">
    <property type="entry name" value="Periplasmic binding protein-like II"/>
    <property type="match status" value="1"/>
</dbReference>
<keyword evidence="6" id="KW-0406">Ion transport</keyword>
<comment type="similarity">
    <text evidence="2">Belongs to the glutamate-gated ion channel (TC 1.A.10.1) family.</text>
</comment>
<protein>
    <submittedName>
        <fullName evidence="13">Glutamate receptor 1</fullName>
    </submittedName>
</protein>